<keyword evidence="5" id="KW-0969">Cilium</keyword>
<feature type="region of interest" description="Disordered" evidence="7">
    <location>
        <begin position="406"/>
        <end position="568"/>
    </location>
</feature>
<organism evidence="8 9">
    <name type="scientific">Amphibalanus amphitrite</name>
    <name type="common">Striped barnacle</name>
    <name type="synonym">Balanus amphitrite</name>
    <dbReference type="NCBI Taxonomy" id="1232801"/>
    <lineage>
        <taxon>Eukaryota</taxon>
        <taxon>Metazoa</taxon>
        <taxon>Ecdysozoa</taxon>
        <taxon>Arthropoda</taxon>
        <taxon>Crustacea</taxon>
        <taxon>Multicrustacea</taxon>
        <taxon>Cirripedia</taxon>
        <taxon>Thoracica</taxon>
        <taxon>Thoracicalcarea</taxon>
        <taxon>Balanomorpha</taxon>
        <taxon>Balanoidea</taxon>
        <taxon>Balanidae</taxon>
        <taxon>Amphibalaninae</taxon>
        <taxon>Amphibalanus</taxon>
    </lineage>
</organism>
<comment type="caution">
    <text evidence="8">The sequence shown here is derived from an EMBL/GenBank/DDBJ whole genome shotgun (WGS) entry which is preliminary data.</text>
</comment>
<proteinExistence type="predicted"/>
<evidence type="ECO:0000256" key="2">
    <source>
        <dbReference type="ARBA" id="ARBA00016322"/>
    </source>
</evidence>
<comment type="subcellular location">
    <subcellularLocation>
        <location evidence="1">Cell projection</location>
        <location evidence="1">Cilium</location>
        <location evidence="1">Flagellum</location>
    </subcellularLocation>
</comment>
<keyword evidence="3" id="KW-0677">Repeat</keyword>
<evidence type="ECO:0000313" key="8">
    <source>
        <dbReference type="EMBL" id="KAF0301284.1"/>
    </source>
</evidence>
<keyword evidence="9" id="KW-1185">Reference proteome</keyword>
<dbReference type="Proteomes" id="UP000440578">
    <property type="component" value="Unassembled WGS sequence"/>
</dbReference>
<reference evidence="8 9" key="1">
    <citation type="submission" date="2019-07" db="EMBL/GenBank/DDBJ databases">
        <title>Draft genome assembly of a fouling barnacle, Amphibalanus amphitrite (Darwin, 1854): The first reference genome for Thecostraca.</title>
        <authorList>
            <person name="Kim W."/>
        </authorList>
    </citation>
    <scope>NUCLEOTIDE SEQUENCE [LARGE SCALE GENOMIC DNA]</scope>
    <source>
        <strain evidence="8">SNU_AA5</strain>
        <tissue evidence="8">Soma without cirri and trophi</tissue>
    </source>
</reference>
<evidence type="ECO:0000256" key="4">
    <source>
        <dbReference type="ARBA" id="ARBA00022846"/>
    </source>
</evidence>
<evidence type="ECO:0000256" key="7">
    <source>
        <dbReference type="SAM" id="MobiDB-lite"/>
    </source>
</evidence>
<dbReference type="InterPro" id="IPR003409">
    <property type="entry name" value="MORN"/>
</dbReference>
<evidence type="ECO:0000256" key="1">
    <source>
        <dbReference type="ARBA" id="ARBA00004230"/>
    </source>
</evidence>
<dbReference type="SUPFAM" id="SSF82185">
    <property type="entry name" value="Histone H3 K4-specific methyltransferase SET7/9 N-terminal domain"/>
    <property type="match status" value="1"/>
</dbReference>
<dbReference type="InterPro" id="IPR042814">
    <property type="entry name" value="Morn5"/>
</dbReference>
<dbReference type="SMART" id="SM00698">
    <property type="entry name" value="MORN"/>
    <property type="match status" value="2"/>
</dbReference>
<keyword evidence="4" id="KW-0282">Flagellum</keyword>
<accession>A0A6A4WBV6</accession>
<name>A0A6A4WBV6_AMPAM</name>
<evidence type="ECO:0000256" key="6">
    <source>
        <dbReference type="ARBA" id="ARBA00023273"/>
    </source>
</evidence>
<feature type="compositionally biased region" description="Low complexity" evidence="7">
    <location>
        <begin position="410"/>
        <end position="435"/>
    </location>
</feature>
<feature type="compositionally biased region" description="Low complexity" evidence="7">
    <location>
        <begin position="538"/>
        <end position="559"/>
    </location>
</feature>
<gene>
    <name evidence="8" type="primary">morn5_4</name>
    <name evidence="8" type="ORF">FJT64_026377</name>
</gene>
<feature type="compositionally biased region" description="Basic and acidic residues" evidence="7">
    <location>
        <begin position="477"/>
        <end position="537"/>
    </location>
</feature>
<dbReference type="PANTHER" id="PTHR46437:SF1">
    <property type="entry name" value="MORN REPEAT-CONTAINING PROTEIN 5"/>
    <property type="match status" value="1"/>
</dbReference>
<dbReference type="OrthoDB" id="6349074at2759"/>
<dbReference type="AlphaFoldDB" id="A0A6A4WBV6"/>
<dbReference type="Pfam" id="PF02493">
    <property type="entry name" value="MORN"/>
    <property type="match status" value="2"/>
</dbReference>
<feature type="region of interest" description="Disordered" evidence="7">
    <location>
        <begin position="98"/>
        <end position="119"/>
    </location>
</feature>
<evidence type="ECO:0000256" key="5">
    <source>
        <dbReference type="ARBA" id="ARBA00023069"/>
    </source>
</evidence>
<dbReference type="Gene3D" id="2.20.110.10">
    <property type="entry name" value="Histone H3 K4-specific methyltransferase SET7/9 N-terminal domain"/>
    <property type="match status" value="1"/>
</dbReference>
<dbReference type="PANTHER" id="PTHR46437">
    <property type="entry name" value="MORN REPEAT-CONTAINING PROTEIN 5"/>
    <property type="match status" value="1"/>
</dbReference>
<keyword evidence="6" id="KW-0966">Cell projection</keyword>
<sequence length="568" mass="61633">MTSHENKEVPSVALLVAAEISARRSRRRRSRVGVFCCRHIPGERHNRGRRSGAIETDGAAPLAPMEYLSYQPDQPPPPCLKPESVQLSDPDTGRLLVAPESERPEPNCPLQITENTPTGDRYQGQVLGWRWEGLGSLTLPSGVRYEGQFRDGRFHGTGTLHFPSGSQYEGQWDRGVCTTGLYTFADGLSFSDQNWKYCQYPDRRYWSEIQFGIRPAGRSQLTDRDDDHPAVDVPAGMFDAGDGVYDPKCRTVYDYGDRRKIKRVVTDDDHQWIMSRCRRGGDTFMGRREELHQDLAPLVFHGGHSKESPELPEELRLEDLIGEPERQQPPSELAPPPFDVRERSADVVREVLRSAQRVATSVRSIVSSAAGRVTTAEEEARQLVRDAEKRADSTSSTISSLMDEARRRLGSQSSSAGSGSSTGTGSDWSTTASSDELTAPPDGPRRRRVAHAALTDSSSGESVTGGHSAGRRTASGPDRRTSGGPERRTSGGSERRTSGGPERRTSGGPERRPSGGPERRTSGGPERRTSGGSERRTSSGLSVGRAGSGASAGPSSSTGDGSGGHHSA</sequence>
<evidence type="ECO:0000256" key="3">
    <source>
        <dbReference type="ARBA" id="ARBA00022737"/>
    </source>
</evidence>
<dbReference type="EMBL" id="VIIS01001176">
    <property type="protein sequence ID" value="KAF0301284.1"/>
    <property type="molecule type" value="Genomic_DNA"/>
</dbReference>
<dbReference type="GO" id="GO:0031514">
    <property type="term" value="C:motile cilium"/>
    <property type="evidence" value="ECO:0007669"/>
    <property type="project" value="UniProtKB-SubCell"/>
</dbReference>
<evidence type="ECO:0000313" key="9">
    <source>
        <dbReference type="Proteomes" id="UP000440578"/>
    </source>
</evidence>
<protein>
    <recommendedName>
        <fullName evidence="2">MORN repeat-containing protein 5</fullName>
    </recommendedName>
</protein>